<accession>A0A165F097</accession>
<feature type="transmembrane region" description="Helical" evidence="1">
    <location>
        <begin position="65"/>
        <end position="85"/>
    </location>
</feature>
<keyword evidence="3" id="KW-1185">Reference proteome</keyword>
<dbReference type="InParanoid" id="A0A165F097"/>
<evidence type="ECO:0000256" key="1">
    <source>
        <dbReference type="SAM" id="Phobius"/>
    </source>
</evidence>
<feature type="transmembrane region" description="Helical" evidence="1">
    <location>
        <begin position="117"/>
        <end position="140"/>
    </location>
</feature>
<dbReference type="OrthoDB" id="2555434at2759"/>
<evidence type="ECO:0000313" key="3">
    <source>
        <dbReference type="Proteomes" id="UP000077266"/>
    </source>
</evidence>
<reference evidence="2 3" key="1">
    <citation type="journal article" date="2016" name="Mol. Biol. Evol.">
        <title>Comparative Genomics of Early-Diverging Mushroom-Forming Fungi Provides Insights into the Origins of Lignocellulose Decay Capabilities.</title>
        <authorList>
            <person name="Nagy L.G."/>
            <person name="Riley R."/>
            <person name="Tritt A."/>
            <person name="Adam C."/>
            <person name="Daum C."/>
            <person name="Floudas D."/>
            <person name="Sun H."/>
            <person name="Yadav J.S."/>
            <person name="Pangilinan J."/>
            <person name="Larsson K.H."/>
            <person name="Matsuura K."/>
            <person name="Barry K."/>
            <person name="Labutti K."/>
            <person name="Kuo R."/>
            <person name="Ohm R.A."/>
            <person name="Bhattacharya S.S."/>
            <person name="Shirouzu T."/>
            <person name="Yoshinaga Y."/>
            <person name="Martin F.M."/>
            <person name="Grigoriev I.V."/>
            <person name="Hibbett D.S."/>
        </authorList>
    </citation>
    <scope>NUCLEOTIDE SEQUENCE [LARGE SCALE GENOMIC DNA]</scope>
    <source>
        <strain evidence="2 3">HHB12029</strain>
    </source>
</reference>
<dbReference type="STRING" id="1314781.A0A165F097"/>
<protein>
    <recommendedName>
        <fullName evidence="4">DUF202 domain-containing protein</fullName>
    </recommendedName>
</protein>
<keyword evidence="1" id="KW-0812">Transmembrane</keyword>
<sequence length="150" mass="16898">MPAPRSRSRTHLYHGHSRYTFFPEDNPELVELRARQRTFDGAYARTAIGSLAYSLTFLKLFDRRFYKIGIVFLILAALLAILAYARGRGSIHDFADEHRPAPRDDGPRLFGRPFVTAGWIVIAVTAVVAIVEVTLLVLVLKVATQPQTEM</sequence>
<proteinExistence type="predicted"/>
<keyword evidence="1" id="KW-1133">Transmembrane helix</keyword>
<dbReference type="EMBL" id="KV426108">
    <property type="protein sequence ID" value="KZV88081.1"/>
    <property type="molecule type" value="Genomic_DNA"/>
</dbReference>
<name>A0A165F097_EXIGL</name>
<organism evidence="2 3">
    <name type="scientific">Exidia glandulosa HHB12029</name>
    <dbReference type="NCBI Taxonomy" id="1314781"/>
    <lineage>
        <taxon>Eukaryota</taxon>
        <taxon>Fungi</taxon>
        <taxon>Dikarya</taxon>
        <taxon>Basidiomycota</taxon>
        <taxon>Agaricomycotina</taxon>
        <taxon>Agaricomycetes</taxon>
        <taxon>Auriculariales</taxon>
        <taxon>Exidiaceae</taxon>
        <taxon>Exidia</taxon>
    </lineage>
</organism>
<dbReference type="PANTHER" id="PTHR38646">
    <property type="entry name" value="YALI0F00814P"/>
    <property type="match status" value="1"/>
</dbReference>
<dbReference type="PANTHER" id="PTHR38646:SF1">
    <property type="entry name" value="DUF202 DOMAIN-CONTAINING PROTEIN"/>
    <property type="match status" value="1"/>
</dbReference>
<dbReference type="Proteomes" id="UP000077266">
    <property type="component" value="Unassembled WGS sequence"/>
</dbReference>
<gene>
    <name evidence="2" type="ORF">EXIGLDRAFT_839507</name>
</gene>
<evidence type="ECO:0000313" key="2">
    <source>
        <dbReference type="EMBL" id="KZV88081.1"/>
    </source>
</evidence>
<dbReference type="AlphaFoldDB" id="A0A165F097"/>
<evidence type="ECO:0008006" key="4">
    <source>
        <dbReference type="Google" id="ProtNLM"/>
    </source>
</evidence>
<keyword evidence="1" id="KW-0472">Membrane</keyword>